<name>A0A0M3I949_ASCLU</name>
<sequence length="79" mass="9058">LNIIQIIENKIITTFQEDVRFLIRTNPCGQISINESIEVIHPIGFTILAIRTLVSLVNDNSLVYFSDCEVLVKLNHSMW</sequence>
<protein>
    <submittedName>
        <fullName evidence="2">Recep_L_domain domain-containing protein</fullName>
    </submittedName>
</protein>
<organism evidence="1 2">
    <name type="scientific">Ascaris lumbricoides</name>
    <name type="common">Giant roundworm</name>
    <dbReference type="NCBI Taxonomy" id="6252"/>
    <lineage>
        <taxon>Eukaryota</taxon>
        <taxon>Metazoa</taxon>
        <taxon>Ecdysozoa</taxon>
        <taxon>Nematoda</taxon>
        <taxon>Chromadorea</taxon>
        <taxon>Rhabditida</taxon>
        <taxon>Spirurina</taxon>
        <taxon>Ascaridomorpha</taxon>
        <taxon>Ascaridoidea</taxon>
        <taxon>Ascarididae</taxon>
        <taxon>Ascaris</taxon>
    </lineage>
</organism>
<keyword evidence="1" id="KW-1185">Reference proteome</keyword>
<dbReference type="WBParaSite" id="ALUE_0001393901-mRNA-1">
    <property type="protein sequence ID" value="ALUE_0001393901-mRNA-1"/>
    <property type="gene ID" value="ALUE_0001393901"/>
</dbReference>
<dbReference type="Proteomes" id="UP000036681">
    <property type="component" value="Unplaced"/>
</dbReference>
<evidence type="ECO:0000313" key="2">
    <source>
        <dbReference type="WBParaSite" id="ALUE_0001393901-mRNA-1"/>
    </source>
</evidence>
<reference evidence="2" key="1">
    <citation type="submission" date="2017-02" db="UniProtKB">
        <authorList>
            <consortium name="WormBaseParasite"/>
        </authorList>
    </citation>
    <scope>IDENTIFICATION</scope>
</reference>
<proteinExistence type="predicted"/>
<dbReference type="AlphaFoldDB" id="A0A0M3I949"/>
<accession>A0A0M3I949</accession>
<evidence type="ECO:0000313" key="1">
    <source>
        <dbReference type="Proteomes" id="UP000036681"/>
    </source>
</evidence>